<evidence type="ECO:0000313" key="3">
    <source>
        <dbReference type="Proteomes" id="UP000006769"/>
    </source>
</evidence>
<feature type="non-terminal residue" evidence="2">
    <location>
        <position position="105"/>
    </location>
</feature>
<dbReference type="Proteomes" id="UP000006769">
    <property type="component" value="Unassembled WGS sequence"/>
</dbReference>
<gene>
    <name evidence="2" type="ORF">ENU1_166530</name>
</gene>
<sequence>MLIIFLFTLFTLIIATPISCNSYQSHSDSHSASQTDIELNMSFGCYYIVTSQTTFKSISGEGTVVINGEINVTVNDYKGGIIQLNNEKAKVIIVQTSDLSNSANS</sequence>
<feature type="chain" id="PRO_5013243478" evidence="1">
    <location>
        <begin position="16"/>
        <end position="105"/>
    </location>
</feature>
<dbReference type="GeneID" id="20075413"/>
<evidence type="ECO:0000256" key="1">
    <source>
        <dbReference type="SAM" id="SignalP"/>
    </source>
</evidence>
<protein>
    <submittedName>
        <fullName evidence="2">Uncharacterized protein</fullName>
    </submittedName>
</protein>
<accession>K2GXA1</accession>
<organism evidence="2 3">
    <name type="scientific">Entamoeba nuttalli (strain P19)</name>
    <name type="common">Amoeba</name>
    <dbReference type="NCBI Taxonomy" id="1076696"/>
    <lineage>
        <taxon>Eukaryota</taxon>
        <taxon>Amoebozoa</taxon>
        <taxon>Evosea</taxon>
        <taxon>Archamoebae</taxon>
        <taxon>Mastigamoebida</taxon>
        <taxon>Entamoebidae</taxon>
        <taxon>Entamoeba</taxon>
    </lineage>
</organism>
<dbReference type="RefSeq" id="XP_008859235.1">
    <property type="nucleotide sequence ID" value="XM_008861013.1"/>
</dbReference>
<dbReference type="EMBL" id="JH928666">
    <property type="protein sequence ID" value="EKE38432.1"/>
    <property type="molecule type" value="Genomic_DNA"/>
</dbReference>
<dbReference type="VEuPathDB" id="AmoebaDB:ENU1_166530"/>
<keyword evidence="1" id="KW-0732">Signal</keyword>
<name>K2GXA1_ENTNP</name>
<reference evidence="2 3" key="1">
    <citation type="submission" date="2011-11" db="EMBL/GenBank/DDBJ databases">
        <authorList>
            <person name="Hannick L."/>
            <person name="Karamycheva S."/>
            <person name="Lorenzi H."/>
            <person name="Caler E."/>
        </authorList>
    </citation>
    <scope>NUCLEOTIDE SEQUENCE [LARGE SCALE GENOMIC DNA]</scope>
    <source>
        <strain evidence="2 3">P19</strain>
    </source>
</reference>
<evidence type="ECO:0000313" key="2">
    <source>
        <dbReference type="EMBL" id="EKE38432.1"/>
    </source>
</evidence>
<feature type="signal peptide" evidence="1">
    <location>
        <begin position="1"/>
        <end position="15"/>
    </location>
</feature>
<proteinExistence type="predicted"/>
<dbReference type="AlphaFoldDB" id="K2GXA1"/>